<dbReference type="EMBL" id="FOGN01000006">
    <property type="protein sequence ID" value="SES27419.1"/>
    <property type="molecule type" value="Genomic_DNA"/>
</dbReference>
<protein>
    <submittedName>
        <fullName evidence="3">Nickel/cobalt transporter regulator</fullName>
    </submittedName>
</protein>
<dbReference type="EMBL" id="FOUA01000006">
    <property type="protein sequence ID" value="SFM22535.1"/>
    <property type="molecule type" value="Genomic_DNA"/>
</dbReference>
<dbReference type="EMBL" id="SWAV01000002">
    <property type="protein sequence ID" value="TKA92051.1"/>
    <property type="molecule type" value="Genomic_DNA"/>
</dbReference>
<dbReference type="Proteomes" id="UP000186599">
    <property type="component" value="Unassembled WGS sequence"/>
</dbReference>
<reference evidence="5 8" key="2">
    <citation type="submission" date="2019-04" db="EMBL/GenBank/DDBJ databases">
        <title>Crypto-aerobic microbial life in anoxic (sulfidic) marine sediments.</title>
        <authorList>
            <person name="Bhattacharya S."/>
            <person name="Roy C."/>
            <person name="Mondal N."/>
            <person name="Sarkar J."/>
            <person name="Mandal S."/>
            <person name="Rameez M.J."/>
            <person name="Ghosh W."/>
        </authorList>
    </citation>
    <scope>NUCLEOTIDE SEQUENCE [LARGE SCALE GENOMIC DNA]</scope>
    <source>
        <strain evidence="5 8">SBBB</strain>
    </source>
</reference>
<evidence type="ECO:0000313" key="8">
    <source>
        <dbReference type="Proteomes" id="UP000305198"/>
    </source>
</evidence>
<dbReference type="Gene3D" id="3.10.450.160">
    <property type="entry name" value="inner membrane protein cigr"/>
    <property type="match status" value="1"/>
</dbReference>
<evidence type="ECO:0000313" key="5">
    <source>
        <dbReference type="EMBL" id="TKA92051.1"/>
    </source>
</evidence>
<gene>
    <name evidence="5" type="ORF">FA869_06540</name>
    <name evidence="4" type="ORF">SAMN04487855_2779</name>
    <name evidence="3" type="ORF">SAMN05216589_2991</name>
</gene>
<dbReference type="STRING" id="653930.SAMN05216589_2991"/>
<evidence type="ECO:0000256" key="2">
    <source>
        <dbReference type="SAM" id="SignalP"/>
    </source>
</evidence>
<evidence type="ECO:0000313" key="6">
    <source>
        <dbReference type="Proteomes" id="UP000186599"/>
    </source>
</evidence>
<dbReference type="NCBIfam" id="NF040487">
    <property type="entry name" value="T3SS_CigR_fam"/>
    <property type="match status" value="1"/>
</dbReference>
<dbReference type="AlphaFoldDB" id="A0A1H9W0V5"/>
<dbReference type="RefSeq" id="WP_074781084.1">
    <property type="nucleotide sequence ID" value="NZ_FOGN01000006.1"/>
</dbReference>
<proteinExistence type="predicted"/>
<dbReference type="Proteomes" id="UP000305198">
    <property type="component" value="Unassembled WGS sequence"/>
</dbReference>
<feature type="region of interest" description="Disordered" evidence="1">
    <location>
        <begin position="21"/>
        <end position="92"/>
    </location>
</feature>
<evidence type="ECO:0000313" key="4">
    <source>
        <dbReference type="EMBL" id="SFM22535.1"/>
    </source>
</evidence>
<feature type="chain" id="PRO_5010473043" evidence="2">
    <location>
        <begin position="23"/>
        <end position="196"/>
    </location>
</feature>
<accession>A0A1H9W0V5</accession>
<organism evidence="3 7">
    <name type="scientific">Halopseudomonas bauzanensis</name>
    <dbReference type="NCBI Taxonomy" id="653930"/>
    <lineage>
        <taxon>Bacteria</taxon>
        <taxon>Pseudomonadati</taxon>
        <taxon>Pseudomonadota</taxon>
        <taxon>Gammaproteobacteria</taxon>
        <taxon>Pseudomonadales</taxon>
        <taxon>Pseudomonadaceae</taxon>
        <taxon>Halopseudomonas</taxon>
    </lineage>
</organism>
<feature type="signal peptide" evidence="2">
    <location>
        <begin position="1"/>
        <end position="22"/>
    </location>
</feature>
<name>A0A1H9W0V5_9GAMM</name>
<feature type="compositionally biased region" description="Gly residues" evidence="1">
    <location>
        <begin position="41"/>
        <end position="56"/>
    </location>
</feature>
<evidence type="ECO:0000256" key="1">
    <source>
        <dbReference type="SAM" id="MobiDB-lite"/>
    </source>
</evidence>
<keyword evidence="6" id="KW-1185">Reference proteome</keyword>
<evidence type="ECO:0000313" key="3">
    <source>
        <dbReference type="EMBL" id="SES27419.1"/>
    </source>
</evidence>
<feature type="compositionally biased region" description="Basic and acidic residues" evidence="1">
    <location>
        <begin position="61"/>
        <end position="92"/>
    </location>
</feature>
<dbReference type="Proteomes" id="UP000186904">
    <property type="component" value="Unassembled WGS sequence"/>
</dbReference>
<evidence type="ECO:0000313" key="7">
    <source>
        <dbReference type="Proteomes" id="UP000186904"/>
    </source>
</evidence>
<keyword evidence="2" id="KW-0732">Signal</keyword>
<sequence length="196" mass="21240">MKSRIAIAAFLAAGLLGATAYAGPPEGKGPGHNRGEHAGQAGKGNQGQGQGRGNQGNQGNSDRHSSRESRKYHDDRGRYSGYFDDRRDRQGHYRDRNRDREIIGDLIDAGITAALARQYAHSAGFDGYSSLPPGIRKNLMRGKPLPPGIAKKVRSGAFLERLPRYSGYEWQAAGTDLILVSIATGVIADILYDVFD</sequence>
<reference evidence="6 7" key="1">
    <citation type="submission" date="2016-10" db="EMBL/GenBank/DDBJ databases">
        <authorList>
            <person name="de Groot N.N."/>
        </authorList>
    </citation>
    <scope>NUCLEOTIDE SEQUENCE [LARGE SCALE GENOMIC DNA]</scope>
    <source>
        <strain evidence="4 6">CGMCC 1.9095</strain>
        <strain evidence="3 7">DSM 22558</strain>
    </source>
</reference>
<dbReference type="OrthoDB" id="6433631at2"/>